<dbReference type="InterPro" id="IPR036291">
    <property type="entry name" value="NAD(P)-bd_dom_sf"/>
</dbReference>
<accession>A0A9X2F5W2</accession>
<evidence type="ECO:0000256" key="6">
    <source>
        <dbReference type="RuleBase" id="RU364082"/>
    </source>
</evidence>
<sequence length="302" mass="33579">MSKKVLITGSNGLLGQKLLDKIRNNSQFEVIATAKGEDRYCEEGYIYESLDVTKRDEVLNIMNIYKPDHVIHTAAMTNVDACEAEKELCKQLNVDSVAYFIEACKANQSHFVHLSTDFIFDGANGPYDEDAAPNPLSYYGQTKLESEELLKQSDIDYAILRTIIVYGVVKDMSRSNIVLWAKGALESKKSINVVNDQFRNPTLAEDLADACILAVEKKAQGVFNASGKDFMSILEIVERIADFWGLDKSLITPISAEGLNQPAKRPVKTGFILDKSNAVLGYQPHTFEEGLAIMDKQLALIK</sequence>
<comment type="pathway">
    <text evidence="1 6">Carbohydrate biosynthesis; dTDP-L-rhamnose biosynthesis.</text>
</comment>
<dbReference type="PANTHER" id="PTHR10491:SF4">
    <property type="entry name" value="METHIONINE ADENOSYLTRANSFERASE 2 SUBUNIT BETA"/>
    <property type="match status" value="1"/>
</dbReference>
<dbReference type="Gene3D" id="3.40.50.720">
    <property type="entry name" value="NAD(P)-binding Rossmann-like Domain"/>
    <property type="match status" value="1"/>
</dbReference>
<dbReference type="PANTHER" id="PTHR10491">
    <property type="entry name" value="DTDP-4-DEHYDRORHAMNOSE REDUCTASE"/>
    <property type="match status" value="1"/>
</dbReference>
<dbReference type="AlphaFoldDB" id="A0A9X2F5W2"/>
<dbReference type="EMBL" id="JAMWYS010000024">
    <property type="protein sequence ID" value="MCO4292458.1"/>
    <property type="molecule type" value="Genomic_DNA"/>
</dbReference>
<keyword evidence="9" id="KW-1185">Reference proteome</keyword>
<name>A0A9X2F5W2_9SPHI</name>
<dbReference type="Proteomes" id="UP001155182">
    <property type="component" value="Unassembled WGS sequence"/>
</dbReference>
<evidence type="ECO:0000256" key="1">
    <source>
        <dbReference type="ARBA" id="ARBA00004781"/>
    </source>
</evidence>
<evidence type="ECO:0000259" key="7">
    <source>
        <dbReference type="Pfam" id="PF04321"/>
    </source>
</evidence>
<gene>
    <name evidence="8" type="ORF">NF867_06270</name>
</gene>
<reference evidence="8" key="1">
    <citation type="submission" date="2022-06" db="EMBL/GenBank/DDBJ databases">
        <title>Solitalea sp. MAHUQ-68 isolated from rhizospheric soil.</title>
        <authorList>
            <person name="Huq M.A."/>
        </authorList>
    </citation>
    <scope>NUCLEOTIDE SEQUENCE</scope>
    <source>
        <strain evidence="8">MAHUQ-68</strain>
    </source>
</reference>
<keyword evidence="6" id="KW-0521">NADP</keyword>
<evidence type="ECO:0000256" key="3">
    <source>
        <dbReference type="ARBA" id="ARBA00012929"/>
    </source>
</evidence>
<keyword evidence="6" id="KW-0560">Oxidoreductase</keyword>
<feature type="domain" description="RmlD-like substrate binding" evidence="7">
    <location>
        <begin position="4"/>
        <end position="295"/>
    </location>
</feature>
<dbReference type="GO" id="GO:0008831">
    <property type="term" value="F:dTDP-4-dehydrorhamnose reductase activity"/>
    <property type="evidence" value="ECO:0007669"/>
    <property type="project" value="UniProtKB-EC"/>
</dbReference>
<comment type="catalytic activity">
    <reaction evidence="5">
        <text>dTDP-beta-L-rhamnose + NADP(+) = dTDP-4-dehydro-beta-L-rhamnose + NADPH + H(+)</text>
        <dbReference type="Rhea" id="RHEA:21796"/>
        <dbReference type="ChEBI" id="CHEBI:15378"/>
        <dbReference type="ChEBI" id="CHEBI:57510"/>
        <dbReference type="ChEBI" id="CHEBI:57783"/>
        <dbReference type="ChEBI" id="CHEBI:58349"/>
        <dbReference type="ChEBI" id="CHEBI:62830"/>
        <dbReference type="EC" id="1.1.1.133"/>
    </reaction>
</comment>
<comment type="function">
    <text evidence="6">Catalyzes the reduction of dTDP-6-deoxy-L-lyxo-4-hexulose to yield dTDP-L-rhamnose.</text>
</comment>
<comment type="similarity">
    <text evidence="2 6">Belongs to the dTDP-4-dehydrorhamnose reductase family.</text>
</comment>
<evidence type="ECO:0000313" key="9">
    <source>
        <dbReference type="Proteomes" id="UP001155182"/>
    </source>
</evidence>
<dbReference type="RefSeq" id="WP_252586875.1">
    <property type="nucleotide sequence ID" value="NZ_JAMWYS010000024.1"/>
</dbReference>
<comment type="caution">
    <text evidence="8">The sequence shown here is derived from an EMBL/GenBank/DDBJ whole genome shotgun (WGS) entry which is preliminary data.</text>
</comment>
<proteinExistence type="inferred from homology"/>
<dbReference type="EC" id="1.1.1.133" evidence="3 6"/>
<evidence type="ECO:0000313" key="8">
    <source>
        <dbReference type="EMBL" id="MCO4292458.1"/>
    </source>
</evidence>
<evidence type="ECO:0000256" key="2">
    <source>
        <dbReference type="ARBA" id="ARBA00010944"/>
    </source>
</evidence>
<dbReference type="SUPFAM" id="SSF51735">
    <property type="entry name" value="NAD(P)-binding Rossmann-fold domains"/>
    <property type="match status" value="1"/>
</dbReference>
<evidence type="ECO:0000256" key="5">
    <source>
        <dbReference type="ARBA" id="ARBA00048200"/>
    </source>
</evidence>
<dbReference type="InterPro" id="IPR029903">
    <property type="entry name" value="RmlD-like-bd"/>
</dbReference>
<dbReference type="InterPro" id="IPR005913">
    <property type="entry name" value="dTDP_dehydrorham_reduct"/>
</dbReference>
<dbReference type="CDD" id="cd05254">
    <property type="entry name" value="dTDP_HR_like_SDR_e"/>
    <property type="match status" value="1"/>
</dbReference>
<dbReference type="Pfam" id="PF04321">
    <property type="entry name" value="RmlD_sub_bind"/>
    <property type="match status" value="1"/>
</dbReference>
<protein>
    <recommendedName>
        <fullName evidence="4 6">dTDP-4-dehydrorhamnose reductase</fullName>
        <ecNumber evidence="3 6">1.1.1.133</ecNumber>
    </recommendedName>
</protein>
<organism evidence="8 9">
    <name type="scientific">Solitalea agri</name>
    <dbReference type="NCBI Taxonomy" id="2953739"/>
    <lineage>
        <taxon>Bacteria</taxon>
        <taxon>Pseudomonadati</taxon>
        <taxon>Bacteroidota</taxon>
        <taxon>Sphingobacteriia</taxon>
        <taxon>Sphingobacteriales</taxon>
        <taxon>Sphingobacteriaceae</taxon>
        <taxon>Solitalea</taxon>
    </lineage>
</organism>
<evidence type="ECO:0000256" key="4">
    <source>
        <dbReference type="ARBA" id="ARBA00017099"/>
    </source>
</evidence>